<feature type="compositionally biased region" description="Basic and acidic residues" evidence="7">
    <location>
        <begin position="825"/>
        <end position="842"/>
    </location>
</feature>
<evidence type="ECO:0000256" key="3">
    <source>
        <dbReference type="ARBA" id="ARBA00022771"/>
    </source>
</evidence>
<dbReference type="PANTHER" id="PTHR46174:SF1">
    <property type="entry name" value="CXXC-TYPE ZINC FINGER PROTEIN 1"/>
    <property type="match status" value="1"/>
</dbReference>
<feature type="compositionally biased region" description="Pro residues" evidence="7">
    <location>
        <begin position="678"/>
        <end position="687"/>
    </location>
</feature>
<dbReference type="Pfam" id="PF00628">
    <property type="entry name" value="PHD"/>
    <property type="match status" value="1"/>
</dbReference>
<dbReference type="Pfam" id="PF08429">
    <property type="entry name" value="PLU-1"/>
    <property type="match status" value="1"/>
</dbReference>
<feature type="region of interest" description="Disordered" evidence="7">
    <location>
        <begin position="818"/>
        <end position="867"/>
    </location>
</feature>
<dbReference type="PROSITE" id="PS01359">
    <property type="entry name" value="ZF_PHD_1"/>
    <property type="match status" value="1"/>
</dbReference>
<keyword evidence="4" id="KW-0862">Zinc</keyword>
<dbReference type="AlphaFoldDB" id="A0A0J8QTS8"/>
<evidence type="ECO:0000256" key="7">
    <source>
        <dbReference type="SAM" id="MobiDB-lite"/>
    </source>
</evidence>
<dbReference type="Proteomes" id="UP000054559">
    <property type="component" value="Unassembled WGS sequence"/>
</dbReference>
<organism evidence="9 10">
    <name type="scientific">Coccidioides immitis RMSCC 3703</name>
    <dbReference type="NCBI Taxonomy" id="454286"/>
    <lineage>
        <taxon>Eukaryota</taxon>
        <taxon>Fungi</taxon>
        <taxon>Dikarya</taxon>
        <taxon>Ascomycota</taxon>
        <taxon>Pezizomycotina</taxon>
        <taxon>Eurotiomycetes</taxon>
        <taxon>Eurotiomycetidae</taxon>
        <taxon>Onygenales</taxon>
        <taxon>Onygenaceae</taxon>
        <taxon>Coccidioides</taxon>
    </lineage>
</organism>
<evidence type="ECO:0000256" key="6">
    <source>
        <dbReference type="PROSITE-ProRule" id="PRU00146"/>
    </source>
</evidence>
<feature type="compositionally biased region" description="Basic and acidic residues" evidence="7">
    <location>
        <begin position="764"/>
        <end position="777"/>
    </location>
</feature>
<dbReference type="InterPro" id="IPR013637">
    <property type="entry name" value="Lys_sp_deMease-like_dom"/>
</dbReference>
<feature type="compositionally biased region" description="Polar residues" evidence="7">
    <location>
        <begin position="720"/>
        <end position="733"/>
    </location>
</feature>
<comment type="subcellular location">
    <subcellularLocation>
        <location evidence="1">Nucleus</location>
    </subcellularLocation>
</comment>
<dbReference type="Gene3D" id="3.30.40.10">
    <property type="entry name" value="Zinc/RING finger domain, C3HC4 (zinc finger)"/>
    <property type="match status" value="1"/>
</dbReference>
<dbReference type="GO" id="GO:0048188">
    <property type="term" value="C:Set1C/COMPASS complex"/>
    <property type="evidence" value="ECO:0007669"/>
    <property type="project" value="InterPro"/>
</dbReference>
<dbReference type="PANTHER" id="PTHR46174">
    <property type="entry name" value="CXXC-TYPE ZINC FINGER PROTEIN 1"/>
    <property type="match status" value="1"/>
</dbReference>
<accession>A0A0J8QTS8</accession>
<dbReference type="InterPro" id="IPR037869">
    <property type="entry name" value="Spp1/CFP1"/>
</dbReference>
<feature type="compositionally biased region" description="Low complexity" evidence="7">
    <location>
        <begin position="688"/>
        <end position="699"/>
    </location>
</feature>
<dbReference type="SMART" id="SM00249">
    <property type="entry name" value="PHD"/>
    <property type="match status" value="1"/>
</dbReference>
<evidence type="ECO:0000313" key="10">
    <source>
        <dbReference type="Proteomes" id="UP000054559"/>
    </source>
</evidence>
<dbReference type="OrthoDB" id="1678912at2759"/>
<name>A0A0J8QTS8_COCIT</name>
<dbReference type="EMBL" id="DS268119">
    <property type="protein sequence ID" value="KMU74648.1"/>
    <property type="molecule type" value="Genomic_DNA"/>
</dbReference>
<dbReference type="CDD" id="cd15518">
    <property type="entry name" value="PHD_Ecm5p_Lid2p_like"/>
    <property type="match status" value="1"/>
</dbReference>
<dbReference type="InterPro" id="IPR001965">
    <property type="entry name" value="Znf_PHD"/>
</dbReference>
<dbReference type="STRING" id="454286.A0A0J8QTS8"/>
<sequence>MCDRELEQRAKLLARQKELKQRIEHRGSDENKSEGHEDFKLVVEDADLPEEDYQCSYCKVYSYLTQFRCHKKGKILCLLHADNHTCCDEDVSRRLLGPNHSLRYRMSDEDIAACTQKVEDRARIPEAWGEKLERILEDEPKPSLKAMHSLLSEGEKIPYHLPGLQDLATFVQRCDKWVEEANNYITRKQQNRRKNEKLWRKGNAAKAAQLEERDRELRNIDKIHALLAEAENLSFDCPQIVSLREKVAEIQKFQGDAQAVLCNPHVTSTQEVEELVELGKSFNVDVPEVDKLERVLRQMRWNDEARRRREQYQTLDDCREFIKQGEELGLAETNEHLLHFRDLYRHGETWEAKAKELMSVEAVHYQQLEALSAQAARFPVSPETLAAVEAILTKQREAQKQISNFYEKSKSSDFRMRPHYKDVRELMESLSQLNSKPTGTIDLEREQKRHEDWMRRGKKLFGKANAPLHILKMHMQYVEKKNSFCFDLEDRCRPPVEPASRETTPEGGESHSWVYALKEKDVFCICRQQEAGLMIECEVCHEWYHGKCLKIARGKVKEYDSYTCPICDWRVKIPRDAARPKLEDLIEWQAEIPDLPFQPDEEQILEAIIDKASAFRDFIRSFTNSTCTTAEEVPTQIFYLRKIEVPRPTPLQPAPLKRSDTPTGEHGSISAGNTTTPPTLPPIPASQPPSSFSGSNPFSLATSDGGPPYATGPGAFLPQDGNSHSPTFASTPPATRHPGLDQALFSPPDFNRSNPLRSRSPPDLAKDDAGVGVDIDHSNPFGSSPRPNMDELFADLTNQDVEPVEEISHANEALEALKTAQNCSSRDRSMSESRDGLGDAHQENGLMDGLGQSGNDATNALEDEFLS</sequence>
<feature type="domain" description="PHD-type" evidence="8">
    <location>
        <begin position="521"/>
        <end position="570"/>
    </location>
</feature>
<gene>
    <name evidence="9" type="ORF">CISG_00578</name>
</gene>
<feature type="region of interest" description="Disordered" evidence="7">
    <location>
        <begin position="649"/>
        <end position="787"/>
    </location>
</feature>
<evidence type="ECO:0000256" key="1">
    <source>
        <dbReference type="ARBA" id="ARBA00004123"/>
    </source>
</evidence>
<dbReference type="GO" id="GO:0008270">
    <property type="term" value="F:zinc ion binding"/>
    <property type="evidence" value="ECO:0007669"/>
    <property type="project" value="UniProtKB-KW"/>
</dbReference>
<dbReference type="InterPro" id="IPR004198">
    <property type="entry name" value="Znf_C5HC2"/>
</dbReference>
<dbReference type="Pfam" id="PF02928">
    <property type="entry name" value="zf-C5HC2"/>
    <property type="match status" value="1"/>
</dbReference>
<evidence type="ECO:0000313" key="9">
    <source>
        <dbReference type="EMBL" id="KMU74648.1"/>
    </source>
</evidence>
<keyword evidence="2" id="KW-0479">Metal-binding</keyword>
<dbReference type="InterPro" id="IPR011011">
    <property type="entry name" value="Znf_FYVE_PHD"/>
</dbReference>
<dbReference type="FunFam" id="3.30.40.10:FF:000322">
    <property type="entry name" value="PHD transcription factor (Rum1)"/>
    <property type="match status" value="1"/>
</dbReference>
<keyword evidence="5" id="KW-0539">Nucleus</keyword>
<dbReference type="InterPro" id="IPR019786">
    <property type="entry name" value="Zinc_finger_PHD-type_CS"/>
</dbReference>
<dbReference type="PROSITE" id="PS50016">
    <property type="entry name" value="ZF_PHD_2"/>
    <property type="match status" value="1"/>
</dbReference>
<keyword evidence="3 6" id="KW-0863">Zinc-finger</keyword>
<dbReference type="InterPro" id="IPR013083">
    <property type="entry name" value="Znf_RING/FYVE/PHD"/>
</dbReference>
<protein>
    <submittedName>
        <fullName evidence="9">Lid2 complex component lid2</fullName>
    </submittedName>
</protein>
<proteinExistence type="predicted"/>
<reference evidence="10" key="1">
    <citation type="journal article" date="2010" name="Genome Res.">
        <title>Population genomic sequencing of Coccidioides fungi reveals recent hybridization and transposon control.</title>
        <authorList>
            <person name="Neafsey D.E."/>
            <person name="Barker B.M."/>
            <person name="Sharpton T.J."/>
            <person name="Stajich J.E."/>
            <person name="Park D.J."/>
            <person name="Whiston E."/>
            <person name="Hung C.-Y."/>
            <person name="McMahan C."/>
            <person name="White J."/>
            <person name="Sykes S."/>
            <person name="Heiman D."/>
            <person name="Young S."/>
            <person name="Zeng Q."/>
            <person name="Abouelleil A."/>
            <person name="Aftuck L."/>
            <person name="Bessette D."/>
            <person name="Brown A."/>
            <person name="FitzGerald M."/>
            <person name="Lui A."/>
            <person name="Macdonald J.P."/>
            <person name="Priest M."/>
            <person name="Orbach M.J."/>
            <person name="Galgiani J.N."/>
            <person name="Kirkland T.N."/>
            <person name="Cole G.T."/>
            <person name="Birren B.W."/>
            <person name="Henn M.R."/>
            <person name="Taylor J.W."/>
            <person name="Rounsley S.D."/>
        </authorList>
    </citation>
    <scope>NUCLEOTIDE SEQUENCE [LARGE SCALE GENOMIC DNA]</scope>
    <source>
        <strain evidence="10">RMSCC 3703</strain>
    </source>
</reference>
<evidence type="ECO:0000259" key="8">
    <source>
        <dbReference type="PROSITE" id="PS50016"/>
    </source>
</evidence>
<dbReference type="GO" id="GO:0045893">
    <property type="term" value="P:positive regulation of DNA-templated transcription"/>
    <property type="evidence" value="ECO:0007669"/>
    <property type="project" value="TreeGrafter"/>
</dbReference>
<evidence type="ECO:0000256" key="4">
    <source>
        <dbReference type="ARBA" id="ARBA00022833"/>
    </source>
</evidence>
<dbReference type="SUPFAM" id="SSF57903">
    <property type="entry name" value="FYVE/PHD zinc finger"/>
    <property type="match status" value="1"/>
</dbReference>
<dbReference type="InterPro" id="IPR019787">
    <property type="entry name" value="Znf_PHD-finger"/>
</dbReference>
<evidence type="ECO:0000256" key="2">
    <source>
        <dbReference type="ARBA" id="ARBA00022723"/>
    </source>
</evidence>
<evidence type="ECO:0000256" key="5">
    <source>
        <dbReference type="ARBA" id="ARBA00023242"/>
    </source>
</evidence>